<gene>
    <name evidence="1" type="ORF">JCM21714_4772</name>
</gene>
<dbReference type="Proteomes" id="UP000019102">
    <property type="component" value="Unassembled WGS sequence"/>
</dbReference>
<comment type="caution">
    <text evidence="1">The sequence shown here is derived from an EMBL/GenBank/DDBJ whole genome shotgun (WGS) entry which is preliminary data.</text>
</comment>
<dbReference type="STRING" id="1298598.JCM21714_4772"/>
<dbReference type="AlphaFoldDB" id="W4VR19"/>
<evidence type="ECO:0000313" key="2">
    <source>
        <dbReference type="Proteomes" id="UP000019102"/>
    </source>
</evidence>
<reference evidence="1 2" key="1">
    <citation type="journal article" date="2014" name="Genome Announc.">
        <title>Draft Genome Sequence of the Boron-Tolerant and Moderately Halotolerant Bacterium Gracilibacillus boraciitolerans JCM 21714T.</title>
        <authorList>
            <person name="Ahmed I."/>
            <person name="Oshima K."/>
            <person name="Suda W."/>
            <person name="Kitamura K."/>
            <person name="Iida T."/>
            <person name="Ohmori Y."/>
            <person name="Fujiwara T."/>
            <person name="Hattori M."/>
            <person name="Ohkuma M."/>
        </authorList>
    </citation>
    <scope>NUCLEOTIDE SEQUENCE [LARGE SCALE GENOMIC DNA]</scope>
    <source>
        <strain evidence="1 2">JCM 21714</strain>
    </source>
</reference>
<keyword evidence="2" id="KW-1185">Reference proteome</keyword>
<dbReference type="EMBL" id="BAVS01000079">
    <property type="protein sequence ID" value="GAE95504.1"/>
    <property type="molecule type" value="Genomic_DNA"/>
</dbReference>
<evidence type="ECO:0000313" key="1">
    <source>
        <dbReference type="EMBL" id="GAE95504.1"/>
    </source>
</evidence>
<organism evidence="1 2">
    <name type="scientific">Gracilibacillus boraciitolerans JCM 21714</name>
    <dbReference type="NCBI Taxonomy" id="1298598"/>
    <lineage>
        <taxon>Bacteria</taxon>
        <taxon>Bacillati</taxon>
        <taxon>Bacillota</taxon>
        <taxon>Bacilli</taxon>
        <taxon>Bacillales</taxon>
        <taxon>Bacillaceae</taxon>
        <taxon>Gracilibacillus</taxon>
    </lineage>
</organism>
<proteinExistence type="predicted"/>
<name>W4VR19_9BACI</name>
<dbReference type="eggNOG" id="COG3547">
    <property type="taxonomic scope" value="Bacteria"/>
</dbReference>
<accession>W4VR19</accession>
<protein>
    <submittedName>
        <fullName evidence="1">Mobile element protein</fullName>
    </submittedName>
</protein>
<sequence>MLLTAIYHILKKKKPYNPELYQKADVLTVSREITVEQAILLAKSHGFRIVIPDKALP</sequence>